<reference evidence="2" key="1">
    <citation type="submission" date="2023-06" db="EMBL/GenBank/DDBJ databases">
        <title>Genome-scale phylogeny and comparative genomics of the fungal order Sordariales.</title>
        <authorList>
            <consortium name="Lawrence Berkeley National Laboratory"/>
            <person name="Hensen N."/>
            <person name="Bonometti L."/>
            <person name="Westerberg I."/>
            <person name="Brannstrom I.O."/>
            <person name="Guillou S."/>
            <person name="Cros-Aarteil S."/>
            <person name="Calhoun S."/>
            <person name="Haridas S."/>
            <person name="Kuo A."/>
            <person name="Mondo S."/>
            <person name="Pangilinan J."/>
            <person name="Riley R."/>
            <person name="Labutti K."/>
            <person name="Andreopoulos B."/>
            <person name="Lipzen A."/>
            <person name="Chen C."/>
            <person name="Yanf M."/>
            <person name="Daum C."/>
            <person name="Ng V."/>
            <person name="Clum A."/>
            <person name="Steindorff A."/>
            <person name="Ohm R."/>
            <person name="Martin F."/>
            <person name="Silar P."/>
            <person name="Natvig D."/>
            <person name="Lalanne C."/>
            <person name="Gautier V."/>
            <person name="Ament-Velasquez S.L."/>
            <person name="Kruys A."/>
            <person name="Hutchinson M.I."/>
            <person name="Powell A.J."/>
            <person name="Barry K."/>
            <person name="Miller A.N."/>
            <person name="Grigoriev I.V."/>
            <person name="Debuchy R."/>
            <person name="Gladieux P."/>
            <person name="Thoren M.H."/>
            <person name="Johannesson H."/>
        </authorList>
    </citation>
    <scope>NUCLEOTIDE SEQUENCE</scope>
    <source>
        <strain evidence="2">PSN4</strain>
    </source>
</reference>
<dbReference type="AlphaFoldDB" id="A0AAJ0F0T5"/>
<dbReference type="Proteomes" id="UP001239445">
    <property type="component" value="Unassembled WGS sequence"/>
</dbReference>
<dbReference type="Gene3D" id="3.60.15.10">
    <property type="entry name" value="Ribonuclease Z/Hydroxyacylglutathione hydrolase-like"/>
    <property type="match status" value="1"/>
</dbReference>
<name>A0AAJ0F0T5_9PEZI</name>
<dbReference type="EMBL" id="MU839847">
    <property type="protein sequence ID" value="KAK1750461.1"/>
    <property type="molecule type" value="Genomic_DNA"/>
</dbReference>
<keyword evidence="3" id="KW-1185">Reference proteome</keyword>
<evidence type="ECO:0000313" key="3">
    <source>
        <dbReference type="Proteomes" id="UP001239445"/>
    </source>
</evidence>
<accession>A0AAJ0F0T5</accession>
<evidence type="ECO:0008006" key="4">
    <source>
        <dbReference type="Google" id="ProtNLM"/>
    </source>
</evidence>
<gene>
    <name evidence="2" type="ORF">QBC47DRAFT_438803</name>
</gene>
<organism evidence="2 3">
    <name type="scientific">Echria macrotheca</name>
    <dbReference type="NCBI Taxonomy" id="438768"/>
    <lineage>
        <taxon>Eukaryota</taxon>
        <taxon>Fungi</taxon>
        <taxon>Dikarya</taxon>
        <taxon>Ascomycota</taxon>
        <taxon>Pezizomycotina</taxon>
        <taxon>Sordariomycetes</taxon>
        <taxon>Sordariomycetidae</taxon>
        <taxon>Sordariales</taxon>
        <taxon>Schizotheciaceae</taxon>
        <taxon>Echria</taxon>
    </lineage>
</organism>
<proteinExistence type="predicted"/>
<evidence type="ECO:0000313" key="2">
    <source>
        <dbReference type="EMBL" id="KAK1750461.1"/>
    </source>
</evidence>
<protein>
    <recommendedName>
        <fullName evidence="4">Metallo-beta-lactamase domain-containing protein</fullName>
    </recommendedName>
</protein>
<comment type="caution">
    <text evidence="2">The sequence shown here is derived from an EMBL/GenBank/DDBJ whole genome shotgun (WGS) entry which is preliminary data.</text>
</comment>
<evidence type="ECO:0000256" key="1">
    <source>
        <dbReference type="SAM" id="MobiDB-lite"/>
    </source>
</evidence>
<dbReference type="InterPro" id="IPR036866">
    <property type="entry name" value="RibonucZ/Hydroxyglut_hydro"/>
</dbReference>
<feature type="region of interest" description="Disordered" evidence="1">
    <location>
        <begin position="601"/>
        <end position="686"/>
    </location>
</feature>
<sequence>METEQSEPKWKVDNWQIPVPVGDCSVHLLVDVSDPANPQIKKAFIMDGGKSAGGVTAEDQIVLALAAIDKQYSKQTDWKFDAWVVTHWDKDHYDGVLQLCKGRAIEHARGGEFMDAYFHDHPTLFCGGPKEQAEGLNIPQDFVIRGPEKNQLLGLDLFTSDRIFTAEGKPLANSKLNQPRFCVVGANGVVVSKPDDSWPKTNISKNEQSILAVVFWPGKGGKGRTSYFTGGDGNPAAEVECLAPWLNENANRNKNDVDCRLPQTPVNMLKLDHHGSSTEMFALLDESKAFPKKTRTLLEVLQPVNLLVTPGNQYGHPTWDVLYFLYDYIMERRLAPDSEKVQLVSTRSPYWFNTEGGTGLNLGHISFLNNLMEEHLKHVDKNEEKANAKETHHSMQYFLAEQKETIREAFETYQRMYEKFKDRLEIYVKKKAQTGESKIPKTKSEEKPYRYVQQEVAKNIRQMRADLHMTYKDDAGDDEEEPEMDGFRTAFIELMELQFQIRDILAPMWRAMCPQEIILCGNPFWLVRFVFDDAGTKMELLSDEGEDPKPIDKVDKTKAKEAKEELKIKDVVKLDTKKQKAAMKIELNVGHPLLLREVKELEKKKKDSRGGKETEEDDKRETRSKSALARDPKDDKGDKMTGGGGIGGRTRSQSRGGRPGSPQPRTKSEEKEKERSAKKDKLQLGP</sequence>
<feature type="compositionally biased region" description="Basic and acidic residues" evidence="1">
    <location>
        <begin position="601"/>
        <end position="639"/>
    </location>
</feature>
<feature type="compositionally biased region" description="Basic and acidic residues" evidence="1">
    <location>
        <begin position="666"/>
        <end position="686"/>
    </location>
</feature>